<proteinExistence type="predicted"/>
<evidence type="ECO:0000259" key="2">
    <source>
        <dbReference type="Pfam" id="PF03372"/>
    </source>
</evidence>
<name>A0A7N2N4Z5_QUELO</name>
<evidence type="ECO:0000313" key="4">
    <source>
        <dbReference type="Proteomes" id="UP000594261"/>
    </source>
</evidence>
<keyword evidence="4" id="KW-1185">Reference proteome</keyword>
<dbReference type="SUPFAM" id="SSF56219">
    <property type="entry name" value="DNase I-like"/>
    <property type="match status" value="1"/>
</dbReference>
<dbReference type="Gramene" id="QL12p038026:mrna">
    <property type="protein sequence ID" value="QL12p038026:mrna"/>
    <property type="gene ID" value="QL12p038026"/>
</dbReference>
<dbReference type="InParanoid" id="A0A7N2N4Z5"/>
<dbReference type="InterPro" id="IPR036691">
    <property type="entry name" value="Endo/exonu/phosph_ase_sf"/>
</dbReference>
<reference evidence="3" key="2">
    <citation type="submission" date="2021-01" db="UniProtKB">
        <authorList>
            <consortium name="EnsemblPlants"/>
        </authorList>
    </citation>
    <scope>IDENTIFICATION</scope>
</reference>
<dbReference type="Gene3D" id="3.60.10.10">
    <property type="entry name" value="Endonuclease/exonuclease/phosphatase"/>
    <property type="match status" value="1"/>
</dbReference>
<dbReference type="AlphaFoldDB" id="A0A7N2N4Z5"/>
<reference evidence="3 4" key="1">
    <citation type="journal article" date="2016" name="G3 (Bethesda)">
        <title>First Draft Assembly and Annotation of the Genome of a California Endemic Oak Quercus lobata Nee (Fagaceae).</title>
        <authorList>
            <person name="Sork V.L."/>
            <person name="Fitz-Gibbon S.T."/>
            <person name="Puiu D."/>
            <person name="Crepeau M."/>
            <person name="Gugger P.F."/>
            <person name="Sherman R."/>
            <person name="Stevens K."/>
            <person name="Langley C.H."/>
            <person name="Pellegrini M."/>
            <person name="Salzberg S.L."/>
        </authorList>
    </citation>
    <scope>NUCLEOTIDE SEQUENCE [LARGE SCALE GENOMIC DNA]</scope>
    <source>
        <strain evidence="3 4">cv. SW786</strain>
    </source>
</reference>
<feature type="region of interest" description="Disordered" evidence="1">
    <location>
        <begin position="223"/>
        <end position="259"/>
    </location>
</feature>
<evidence type="ECO:0000256" key="1">
    <source>
        <dbReference type="SAM" id="MobiDB-lite"/>
    </source>
</evidence>
<dbReference type="InterPro" id="IPR005135">
    <property type="entry name" value="Endo/exonuclease/phosphatase"/>
</dbReference>
<feature type="region of interest" description="Disordered" evidence="1">
    <location>
        <begin position="1"/>
        <end position="42"/>
    </location>
</feature>
<evidence type="ECO:0000313" key="3">
    <source>
        <dbReference type="EnsemblPlants" id="QL12p038026:mrna"/>
    </source>
</evidence>
<feature type="compositionally biased region" description="Basic and acidic residues" evidence="1">
    <location>
        <begin position="1"/>
        <end position="30"/>
    </location>
</feature>
<sequence length="758" mass="86522">MEPEFHHEDQQSREEEAEPDRSVKKFKDSSGARPFSQPHSQLSYRDSLIRDIPRAYAQAFSFVGGEDLDVESDSKLEDLIEGMVEVKLSKETKSRIRAPWSKAFIVKVFNRIVGYNYLTFKINVLCFNSVAMWVSLLELPIEFYDNSVLLEIGKAIRLVLRINSYIASGLRGSYARLCLQINLTKPLINTIKDGCLHQKKVVAREESVSYKPAGQMEIRKGLLGTSKNPLGSGSDDRSNQVEGLENKKAKASRSPREKKLLATKGVKDLKRSCPNSGIKQTHSLPLSLLESSFLQAHRAPWPNPNSTYPLSVGLTGVGNNTNPWWKFITNMPLISEKDAEELNRLRRPLVVPHLDEFGWLVQERKVIDFKRIVSMHLGNFPIMKLFQTFNPGKTCDLLISCREEIQGILNYMVLWKPNRVASKELLRRLGWSMIASSMVGPNPMEISNNHCAQMNILLWNCRGALNMDFKRRVMEMAVNHFPSIMVLTEIRVGGDRAAKIVEALHFNGFFATKVIGYAEGLWLLWKKEEVDVYVLSSTEQEIHAIVKANLSQVAQLHNLPWLLLGDFNEVLCSDDKLGGRHVNLNRALDFKACLDSCDLLDLGFSGPKFTWSNLRQVSDLILECIDRCFTNPSWRVNFPEAAVTHLPRVFLYHCPVLLELSKPLQGNWNWEAISSKLPREIKDKMCASPMQLWDDKEDTLKWKFTRDEEFSTASAYALLRPEEANPQIFLGNWIWKLDIWPKIISSLWLCHHDSVPVK</sequence>
<protein>
    <recommendedName>
        <fullName evidence="2">Endonuclease/exonuclease/phosphatase domain-containing protein</fullName>
    </recommendedName>
</protein>
<dbReference type="EnsemblPlants" id="QL12p038026:mrna">
    <property type="protein sequence ID" value="QL12p038026:mrna"/>
    <property type="gene ID" value="QL12p038026"/>
</dbReference>
<accession>A0A7N2N4Z5</accession>
<dbReference type="EMBL" id="LRBV02000012">
    <property type="status" value="NOT_ANNOTATED_CDS"/>
    <property type="molecule type" value="Genomic_DNA"/>
</dbReference>
<dbReference type="PANTHER" id="PTHR35218:SF9">
    <property type="entry name" value="ENDONUCLEASE_EXONUCLEASE_PHOSPHATASE DOMAIN-CONTAINING PROTEIN"/>
    <property type="match status" value="1"/>
</dbReference>
<feature type="compositionally biased region" description="Basic and acidic residues" evidence="1">
    <location>
        <begin position="234"/>
        <end position="259"/>
    </location>
</feature>
<dbReference type="PANTHER" id="PTHR35218">
    <property type="entry name" value="RNASE H DOMAIN-CONTAINING PROTEIN"/>
    <property type="match status" value="1"/>
</dbReference>
<dbReference type="Proteomes" id="UP000594261">
    <property type="component" value="Chromosome 12"/>
</dbReference>
<dbReference type="Pfam" id="PF03372">
    <property type="entry name" value="Exo_endo_phos"/>
    <property type="match status" value="1"/>
</dbReference>
<dbReference type="GO" id="GO:0003824">
    <property type="term" value="F:catalytic activity"/>
    <property type="evidence" value="ECO:0007669"/>
    <property type="project" value="InterPro"/>
</dbReference>
<feature type="domain" description="Endonuclease/exonuclease/phosphatase" evidence="2">
    <location>
        <begin position="458"/>
        <end position="638"/>
    </location>
</feature>
<organism evidence="3 4">
    <name type="scientific">Quercus lobata</name>
    <name type="common">Valley oak</name>
    <dbReference type="NCBI Taxonomy" id="97700"/>
    <lineage>
        <taxon>Eukaryota</taxon>
        <taxon>Viridiplantae</taxon>
        <taxon>Streptophyta</taxon>
        <taxon>Embryophyta</taxon>
        <taxon>Tracheophyta</taxon>
        <taxon>Spermatophyta</taxon>
        <taxon>Magnoliopsida</taxon>
        <taxon>eudicotyledons</taxon>
        <taxon>Gunneridae</taxon>
        <taxon>Pentapetalae</taxon>
        <taxon>rosids</taxon>
        <taxon>fabids</taxon>
        <taxon>Fagales</taxon>
        <taxon>Fagaceae</taxon>
        <taxon>Quercus</taxon>
    </lineage>
</organism>